<protein>
    <submittedName>
        <fullName evidence="3">Nodule-specific cysteine-rich peptide G45</fullName>
    </submittedName>
</protein>
<dbReference type="EMBL" id="MT371143">
    <property type="protein sequence ID" value="QQO74661.1"/>
    <property type="molecule type" value="mRNA"/>
</dbReference>
<reference evidence="3" key="1">
    <citation type="journal article" date="2020" name="Mol. Cell">
        <title>Proteome analysis reveals a significant host-specific response in Rhizobium leguminosarum bv viciae endosymbiotic cells.</title>
        <authorList>
            <person name="Duran D."/>
            <person name="Albareda M."/>
            <person name="Marina A."/>
            <person name="Garcia C."/>
            <person name="Ruiz-Argueso T."/>
            <person name="Palacios J."/>
        </authorList>
    </citation>
    <scope>NUCLEOTIDE SEQUENCE</scope>
    <source>
        <tissue evidence="3">Root nodules</tissue>
    </source>
</reference>
<dbReference type="Pfam" id="PF07127">
    <property type="entry name" value="Nodulin_late"/>
    <property type="match status" value="1"/>
</dbReference>
<keyword evidence="1" id="KW-0472">Membrane</keyword>
<evidence type="ECO:0000259" key="2">
    <source>
        <dbReference type="Pfam" id="PF07127"/>
    </source>
</evidence>
<proteinExistence type="evidence at transcript level"/>
<feature type="domain" description="Late nodulin" evidence="2">
    <location>
        <begin position="23"/>
        <end position="73"/>
    </location>
</feature>
<feature type="transmembrane region" description="Helical" evidence="1">
    <location>
        <begin position="29"/>
        <end position="46"/>
    </location>
</feature>
<organism evidence="3">
    <name type="scientific">Pisum sativum</name>
    <name type="common">Garden pea</name>
    <name type="synonym">Lathyrus oleraceus</name>
    <dbReference type="NCBI Taxonomy" id="3888"/>
    <lineage>
        <taxon>Eukaryota</taxon>
        <taxon>Viridiplantae</taxon>
        <taxon>Streptophyta</taxon>
        <taxon>Embryophyta</taxon>
        <taxon>Tracheophyta</taxon>
        <taxon>Spermatophyta</taxon>
        <taxon>Magnoliopsida</taxon>
        <taxon>eudicotyledons</taxon>
        <taxon>Gunneridae</taxon>
        <taxon>Pentapetalae</taxon>
        <taxon>rosids</taxon>
        <taxon>fabids</taxon>
        <taxon>Fabales</taxon>
        <taxon>Fabaceae</taxon>
        <taxon>Papilionoideae</taxon>
        <taxon>50 kb inversion clade</taxon>
        <taxon>NPAAA clade</taxon>
        <taxon>Hologalegina</taxon>
        <taxon>IRL clade</taxon>
        <taxon>Fabeae</taxon>
        <taxon>Lathyrus</taxon>
    </lineage>
</organism>
<evidence type="ECO:0000313" key="3">
    <source>
        <dbReference type="EMBL" id="QQO74661.1"/>
    </source>
</evidence>
<dbReference type="AlphaFoldDB" id="A0A7T8DV52"/>
<sequence>MNFKHYKGVKQNYICCMQRDTNMTETFKFIYVIILFLTLFLVAKTVDEFFYCEKDFACPPILFLKHMCMNNRCVYDHMENK</sequence>
<keyword evidence="1" id="KW-0812">Transmembrane</keyword>
<evidence type="ECO:0000256" key="1">
    <source>
        <dbReference type="SAM" id="Phobius"/>
    </source>
</evidence>
<name>A0A7T8DV52_PEA</name>
<accession>A0A7T8DV52</accession>
<keyword evidence="1" id="KW-1133">Transmembrane helix</keyword>
<dbReference type="InterPro" id="IPR009810">
    <property type="entry name" value="Nodulin_late_dom"/>
</dbReference>
<dbReference type="GO" id="GO:0046872">
    <property type="term" value="F:metal ion binding"/>
    <property type="evidence" value="ECO:0007669"/>
    <property type="project" value="InterPro"/>
</dbReference>